<keyword evidence="1" id="KW-1133">Transmembrane helix</keyword>
<keyword evidence="2" id="KW-0732">Signal</keyword>
<keyword evidence="4" id="KW-1185">Reference proteome</keyword>
<evidence type="ECO:0000256" key="1">
    <source>
        <dbReference type="SAM" id="Phobius"/>
    </source>
</evidence>
<keyword evidence="1" id="KW-0812">Transmembrane</keyword>
<dbReference type="Proteomes" id="UP001159363">
    <property type="component" value="Chromosome 15"/>
</dbReference>
<dbReference type="SUPFAM" id="SSF90112">
    <property type="entry name" value="Neurotransmitter-gated ion-channel transmembrane pore"/>
    <property type="match status" value="2"/>
</dbReference>
<feature type="transmembrane region" description="Helical" evidence="1">
    <location>
        <begin position="57"/>
        <end position="81"/>
    </location>
</feature>
<evidence type="ECO:0000313" key="3">
    <source>
        <dbReference type="EMBL" id="KAJ8866247.1"/>
    </source>
</evidence>
<gene>
    <name evidence="3" type="ORF">PR048_032090</name>
</gene>
<feature type="chain" id="PRO_5047047770" evidence="2">
    <location>
        <begin position="19"/>
        <end position="102"/>
    </location>
</feature>
<comment type="caution">
    <text evidence="3">The sequence shown here is derived from an EMBL/GenBank/DDBJ whole genome shotgun (WGS) entry which is preliminary data.</text>
</comment>
<organism evidence="3 4">
    <name type="scientific">Dryococelus australis</name>
    <dbReference type="NCBI Taxonomy" id="614101"/>
    <lineage>
        <taxon>Eukaryota</taxon>
        <taxon>Metazoa</taxon>
        <taxon>Ecdysozoa</taxon>
        <taxon>Arthropoda</taxon>
        <taxon>Hexapoda</taxon>
        <taxon>Insecta</taxon>
        <taxon>Pterygota</taxon>
        <taxon>Neoptera</taxon>
        <taxon>Polyneoptera</taxon>
        <taxon>Phasmatodea</taxon>
        <taxon>Verophasmatodea</taxon>
        <taxon>Anareolatae</taxon>
        <taxon>Phasmatidae</taxon>
        <taxon>Eurycanthinae</taxon>
        <taxon>Dryococelus</taxon>
    </lineage>
</organism>
<evidence type="ECO:0000313" key="4">
    <source>
        <dbReference type="Proteomes" id="UP001159363"/>
    </source>
</evidence>
<name>A0ABQ9G482_9NEOP</name>
<dbReference type="Gene3D" id="1.20.58.390">
    <property type="entry name" value="Neurotransmitter-gated ion-channel transmembrane domain"/>
    <property type="match status" value="1"/>
</dbReference>
<dbReference type="EMBL" id="JARBHB010000016">
    <property type="protein sequence ID" value="KAJ8866247.1"/>
    <property type="molecule type" value="Genomic_DNA"/>
</dbReference>
<accession>A0ABQ9G482</accession>
<dbReference type="InterPro" id="IPR038050">
    <property type="entry name" value="Neuro_actylchol_rec"/>
</dbReference>
<dbReference type="InterPro" id="IPR036719">
    <property type="entry name" value="Neuro-gated_channel_TM_sf"/>
</dbReference>
<feature type="signal peptide" evidence="2">
    <location>
        <begin position="1"/>
        <end position="18"/>
    </location>
</feature>
<protein>
    <submittedName>
        <fullName evidence="3">Uncharacterized protein</fullName>
    </submittedName>
</protein>
<reference evidence="3 4" key="1">
    <citation type="submission" date="2023-02" db="EMBL/GenBank/DDBJ databases">
        <title>LHISI_Scaffold_Assembly.</title>
        <authorList>
            <person name="Stuart O.P."/>
            <person name="Cleave R."/>
            <person name="Magrath M.J.L."/>
            <person name="Mikheyev A.S."/>
        </authorList>
    </citation>
    <scope>NUCLEOTIDE SEQUENCE [LARGE SCALE GENOMIC DNA]</scope>
    <source>
        <strain evidence="3">Daus_M_001</strain>
        <tissue evidence="3">Leg muscle</tissue>
    </source>
</reference>
<proteinExistence type="predicted"/>
<keyword evidence="1" id="KW-0472">Membrane</keyword>
<evidence type="ECO:0000256" key="2">
    <source>
        <dbReference type="SAM" id="SignalP"/>
    </source>
</evidence>
<sequence length="102" mass="11338">MGISFLTVLVFYLPSDSGEKVIYTLHSSSFPHPLHGHLLPHWACVLPAFQQRREGNLHFTLIFFLIPCMGISFLTGHVFYLPSNSGEKVIYTLLSSSSSSPA</sequence>